<feature type="signal peptide" evidence="1">
    <location>
        <begin position="1"/>
        <end position="23"/>
    </location>
</feature>
<keyword evidence="1" id="KW-0732">Signal</keyword>
<proteinExistence type="predicted"/>
<name>A0A2A4GD04_9FLAO</name>
<feature type="chain" id="PRO_5012201381" description="Lipoprotein" evidence="1">
    <location>
        <begin position="24"/>
        <end position="245"/>
    </location>
</feature>
<reference evidence="2 3" key="1">
    <citation type="submission" date="2017-04" db="EMBL/GenBank/DDBJ databases">
        <title>A new member of the family Flavobacteriaceae isolated from ascidians.</title>
        <authorList>
            <person name="Chen L."/>
        </authorList>
    </citation>
    <scope>NUCLEOTIDE SEQUENCE [LARGE SCALE GENOMIC DNA]</scope>
    <source>
        <strain evidence="2 3">HQA918</strain>
    </source>
</reference>
<evidence type="ECO:0000313" key="2">
    <source>
        <dbReference type="EMBL" id="PCE66301.1"/>
    </source>
</evidence>
<dbReference type="PROSITE" id="PS51257">
    <property type="entry name" value="PROKAR_LIPOPROTEIN"/>
    <property type="match status" value="1"/>
</dbReference>
<dbReference type="AlphaFoldDB" id="A0A2A4GD04"/>
<gene>
    <name evidence="2" type="ORF">B7P33_03100</name>
</gene>
<evidence type="ECO:0008006" key="4">
    <source>
        <dbReference type="Google" id="ProtNLM"/>
    </source>
</evidence>
<dbReference type="RefSeq" id="WP_097441823.1">
    <property type="nucleotide sequence ID" value="NZ_NBWU01000001.1"/>
</dbReference>
<organism evidence="2 3">
    <name type="scientific">Sediminicola luteus</name>
    <dbReference type="NCBI Taxonomy" id="319238"/>
    <lineage>
        <taxon>Bacteria</taxon>
        <taxon>Pseudomonadati</taxon>
        <taxon>Bacteroidota</taxon>
        <taxon>Flavobacteriia</taxon>
        <taxon>Flavobacteriales</taxon>
        <taxon>Flavobacteriaceae</taxon>
        <taxon>Sediminicola</taxon>
    </lineage>
</organism>
<keyword evidence="3" id="KW-1185">Reference proteome</keyword>
<dbReference type="OrthoDB" id="1177023at2"/>
<dbReference type="Proteomes" id="UP000219559">
    <property type="component" value="Unassembled WGS sequence"/>
</dbReference>
<comment type="caution">
    <text evidence="2">The sequence shown here is derived from an EMBL/GenBank/DDBJ whole genome shotgun (WGS) entry which is preliminary data.</text>
</comment>
<sequence>MHLLRLFRFFAFSLLFLSIGCQSDDDNGPITLASLLQNQQTEEGGVIACAASADLNQVFVFYYPEAGADNIRYFESPDASTAPKDWDSYSEVILETEPVFNGYLGRFVISPAQEKWVVVTFEKEGVLHFSNPIRLKQNSQPTVWHDQVSLDKNQATMPRFEWAPGPDGLNAIFFQVVTNAQNDLLSGTYTYDSFFRYYDTSNVVLNVTTQSPPQLQFGNTYGFTLMAVSLDNWVNTVIEKEFTIP</sequence>
<evidence type="ECO:0000313" key="3">
    <source>
        <dbReference type="Proteomes" id="UP000219559"/>
    </source>
</evidence>
<accession>A0A2A4GD04</accession>
<evidence type="ECO:0000256" key="1">
    <source>
        <dbReference type="SAM" id="SignalP"/>
    </source>
</evidence>
<protein>
    <recommendedName>
        <fullName evidence="4">Lipoprotein</fullName>
    </recommendedName>
</protein>
<dbReference type="EMBL" id="NBWU01000001">
    <property type="protein sequence ID" value="PCE66301.1"/>
    <property type="molecule type" value="Genomic_DNA"/>
</dbReference>